<feature type="repeat" description="ANK" evidence="3">
    <location>
        <begin position="235"/>
        <end position="267"/>
    </location>
</feature>
<sequence length="290" mass="32368">MDVASRLQEILGSTEFPQQLISKYPHLAERLILSWGSPALDIFLNELFFDRRGGRQGFEPEIMHELFSIQSLHNKLFPHEDHGVIWTEDNLAPEDLRADYVSFDPPHLMEAAKTANLGMIKDALASGFPINSTDDDGLTMLWWAARYGHRELIITLLKARARIDIVDERGCGPVHWLASQDIVSAIEELHQHGADLDLPDNDGVTPLMYAAKRGRVAAAGCLLQAGVAVNAQDNKGMTALHYAAENASGRMLELLLVYDADPKLMDFQSRTAEDIVRQKPDALRLLAYLM</sequence>
<dbReference type="Proteomes" id="UP000509597">
    <property type="component" value="Chromosome"/>
</dbReference>
<dbReference type="PANTHER" id="PTHR24171">
    <property type="entry name" value="ANKYRIN REPEAT DOMAIN-CONTAINING PROTEIN 39-RELATED"/>
    <property type="match status" value="1"/>
</dbReference>
<feature type="repeat" description="ANK" evidence="3">
    <location>
        <begin position="169"/>
        <end position="201"/>
    </location>
</feature>
<dbReference type="EMBL" id="CP058627">
    <property type="protein sequence ID" value="QLG88503.1"/>
    <property type="molecule type" value="Genomic_DNA"/>
</dbReference>
<dbReference type="PROSITE" id="PS50088">
    <property type="entry name" value="ANK_REPEAT"/>
    <property type="match status" value="4"/>
</dbReference>
<evidence type="ECO:0000256" key="3">
    <source>
        <dbReference type="PROSITE-ProRule" id="PRU00023"/>
    </source>
</evidence>
<dbReference type="Gene3D" id="1.25.40.20">
    <property type="entry name" value="Ankyrin repeat-containing domain"/>
    <property type="match status" value="1"/>
</dbReference>
<organism evidence="4 5">
    <name type="scientific">Chitinibacter bivalviorum</name>
    <dbReference type="NCBI Taxonomy" id="2739434"/>
    <lineage>
        <taxon>Bacteria</taxon>
        <taxon>Pseudomonadati</taxon>
        <taxon>Pseudomonadota</taxon>
        <taxon>Betaproteobacteria</taxon>
        <taxon>Neisseriales</taxon>
        <taxon>Chitinibacteraceae</taxon>
        <taxon>Chitinibacter</taxon>
    </lineage>
</organism>
<evidence type="ECO:0000313" key="4">
    <source>
        <dbReference type="EMBL" id="QLG88503.1"/>
    </source>
</evidence>
<gene>
    <name evidence="4" type="ORF">HQ393_09720</name>
</gene>
<dbReference type="InterPro" id="IPR036770">
    <property type="entry name" value="Ankyrin_rpt-contain_sf"/>
</dbReference>
<feature type="repeat" description="ANK" evidence="3">
    <location>
        <begin position="136"/>
        <end position="168"/>
    </location>
</feature>
<dbReference type="SUPFAM" id="SSF48403">
    <property type="entry name" value="Ankyrin repeat"/>
    <property type="match status" value="1"/>
</dbReference>
<name>A0A7H9BIF2_9NEIS</name>
<proteinExistence type="predicted"/>
<dbReference type="PROSITE" id="PS50297">
    <property type="entry name" value="ANK_REP_REGION"/>
    <property type="match status" value="2"/>
</dbReference>
<dbReference type="SMART" id="SM00248">
    <property type="entry name" value="ANK"/>
    <property type="match status" value="5"/>
</dbReference>
<protein>
    <submittedName>
        <fullName evidence="4">Ankyrin repeat domain-containing protein</fullName>
    </submittedName>
</protein>
<reference evidence="4 5" key="1">
    <citation type="submission" date="2020-07" db="EMBL/GenBank/DDBJ databases">
        <title>Complete genome sequence of Chitinibacter sp. 2T18.</title>
        <authorList>
            <person name="Bae J.-W."/>
            <person name="Choi J.-W."/>
        </authorList>
    </citation>
    <scope>NUCLEOTIDE SEQUENCE [LARGE SCALE GENOMIC DNA]</scope>
    <source>
        <strain evidence="4 5">2T18</strain>
    </source>
</reference>
<dbReference type="Pfam" id="PF13637">
    <property type="entry name" value="Ank_4"/>
    <property type="match status" value="1"/>
</dbReference>
<evidence type="ECO:0000313" key="5">
    <source>
        <dbReference type="Proteomes" id="UP000509597"/>
    </source>
</evidence>
<dbReference type="RefSeq" id="WP_179355018.1">
    <property type="nucleotide sequence ID" value="NZ_CP058627.1"/>
</dbReference>
<evidence type="ECO:0000256" key="2">
    <source>
        <dbReference type="ARBA" id="ARBA00023043"/>
    </source>
</evidence>
<evidence type="ECO:0000256" key="1">
    <source>
        <dbReference type="ARBA" id="ARBA00022737"/>
    </source>
</evidence>
<dbReference type="PANTHER" id="PTHR24171:SF9">
    <property type="entry name" value="ANKYRIN REPEAT DOMAIN-CONTAINING PROTEIN 39"/>
    <property type="match status" value="1"/>
</dbReference>
<dbReference type="KEGG" id="chiz:HQ393_09720"/>
<keyword evidence="2 3" id="KW-0040">ANK repeat</keyword>
<keyword evidence="5" id="KW-1185">Reference proteome</keyword>
<dbReference type="InterPro" id="IPR002110">
    <property type="entry name" value="Ankyrin_rpt"/>
</dbReference>
<dbReference type="AlphaFoldDB" id="A0A7H9BIF2"/>
<feature type="repeat" description="ANK" evidence="3">
    <location>
        <begin position="202"/>
        <end position="234"/>
    </location>
</feature>
<keyword evidence="1" id="KW-0677">Repeat</keyword>
<dbReference type="Pfam" id="PF12796">
    <property type="entry name" value="Ank_2"/>
    <property type="match status" value="1"/>
</dbReference>
<accession>A0A7H9BIF2</accession>